<dbReference type="Proteomes" id="UP000273500">
    <property type="component" value="Unassembled WGS sequence"/>
</dbReference>
<evidence type="ECO:0000313" key="3">
    <source>
        <dbReference type="Proteomes" id="UP000273500"/>
    </source>
</evidence>
<dbReference type="OrthoDB" id="881660at2"/>
<keyword evidence="2" id="KW-0378">Hydrolase</keyword>
<keyword evidence="3" id="KW-1185">Reference proteome</keyword>
<dbReference type="GO" id="GO:0030246">
    <property type="term" value="F:carbohydrate binding"/>
    <property type="evidence" value="ECO:0007669"/>
    <property type="project" value="InterPro"/>
</dbReference>
<dbReference type="AlphaFoldDB" id="A0A428KM68"/>
<dbReference type="EMBL" id="RWIT01000008">
    <property type="protein sequence ID" value="RSK47540.1"/>
    <property type="molecule type" value="Genomic_DNA"/>
</dbReference>
<sequence length="267" mass="27735">MFFTYALRCALFLLGCVLFLVTGSCSRDDAVAPLPAEGTVQGQLMPARAASAVTLTAADGRTSTATPDAAGTFAFPGLAPGTYSLTAAATSSYNAPAPVAVVVKARETHPVTLTFSRSFRVQGTVSWQQGGVQYSATRLSGQFTDKFFSLEGVSAPDASGNLRSVSVVLSNLGGRNAVPFQGAGFYALGLSEYTFALARFRTAAGAMDEYYTGAGGSSVSHVLVARYDYGALSSAGTFEFTAIPSLYGTGTASPYQTITNGRFDITF</sequence>
<dbReference type="InterPro" id="IPR013784">
    <property type="entry name" value="Carb-bd-like_fold"/>
</dbReference>
<feature type="chain" id="PRO_5019433324" evidence="1">
    <location>
        <begin position="28"/>
        <end position="267"/>
    </location>
</feature>
<dbReference type="GO" id="GO:0004180">
    <property type="term" value="F:carboxypeptidase activity"/>
    <property type="evidence" value="ECO:0007669"/>
    <property type="project" value="UniProtKB-KW"/>
</dbReference>
<reference evidence="2 3" key="1">
    <citation type="submission" date="2018-12" db="EMBL/GenBank/DDBJ databases">
        <authorList>
            <person name="Feng G."/>
            <person name="Zhu H."/>
        </authorList>
    </citation>
    <scope>NUCLEOTIDE SEQUENCE [LARGE SCALE GENOMIC DNA]</scope>
    <source>
        <strain evidence="2 3">KCTC 12533</strain>
    </source>
</reference>
<dbReference type="RefSeq" id="WP_125421496.1">
    <property type="nucleotide sequence ID" value="NZ_RWIT01000008.1"/>
</dbReference>
<evidence type="ECO:0000256" key="1">
    <source>
        <dbReference type="SAM" id="SignalP"/>
    </source>
</evidence>
<dbReference type="SUPFAM" id="SSF49452">
    <property type="entry name" value="Starch-binding domain-like"/>
    <property type="match status" value="1"/>
</dbReference>
<proteinExistence type="predicted"/>
<gene>
    <name evidence="2" type="ORF">EI291_14880</name>
</gene>
<evidence type="ECO:0000313" key="2">
    <source>
        <dbReference type="EMBL" id="RSK47540.1"/>
    </source>
</evidence>
<keyword evidence="2" id="KW-0121">Carboxypeptidase</keyword>
<organism evidence="2 3">
    <name type="scientific">Hymenobacter rigui</name>
    <dbReference type="NCBI Taxonomy" id="334424"/>
    <lineage>
        <taxon>Bacteria</taxon>
        <taxon>Pseudomonadati</taxon>
        <taxon>Bacteroidota</taxon>
        <taxon>Cytophagia</taxon>
        <taxon>Cytophagales</taxon>
        <taxon>Hymenobacteraceae</taxon>
        <taxon>Hymenobacter</taxon>
    </lineage>
</organism>
<keyword evidence="2" id="KW-0645">Protease</keyword>
<dbReference type="Gene3D" id="2.60.40.1120">
    <property type="entry name" value="Carboxypeptidase-like, regulatory domain"/>
    <property type="match status" value="1"/>
</dbReference>
<feature type="signal peptide" evidence="1">
    <location>
        <begin position="1"/>
        <end position="27"/>
    </location>
</feature>
<comment type="caution">
    <text evidence="2">The sequence shown here is derived from an EMBL/GenBank/DDBJ whole genome shotgun (WGS) entry which is preliminary data.</text>
</comment>
<name>A0A428KM68_9BACT</name>
<dbReference type="Pfam" id="PF13620">
    <property type="entry name" value="CarboxypepD_reg"/>
    <property type="match status" value="1"/>
</dbReference>
<protein>
    <submittedName>
        <fullName evidence="2">Carboxypeptidase regulatory-like domain-containing protein</fullName>
    </submittedName>
</protein>
<keyword evidence="1" id="KW-0732">Signal</keyword>
<accession>A0A428KM68</accession>